<feature type="transmembrane region" description="Helical" evidence="8">
    <location>
        <begin position="257"/>
        <end position="275"/>
    </location>
</feature>
<dbReference type="Proteomes" id="UP000295649">
    <property type="component" value="Unassembled WGS sequence"/>
</dbReference>
<feature type="transmembrane region" description="Helical" evidence="8">
    <location>
        <begin position="226"/>
        <end position="245"/>
    </location>
</feature>
<evidence type="ECO:0000256" key="6">
    <source>
        <dbReference type="ARBA" id="ARBA00022989"/>
    </source>
</evidence>
<dbReference type="PANTHER" id="PTHR36838">
    <property type="entry name" value="AUXIN EFFLUX CARRIER FAMILY PROTEIN"/>
    <property type="match status" value="1"/>
</dbReference>
<organism evidence="9 10">
    <name type="scientific">Methylomonas methanica</name>
    <dbReference type="NCBI Taxonomy" id="421"/>
    <lineage>
        <taxon>Bacteria</taxon>
        <taxon>Pseudomonadati</taxon>
        <taxon>Pseudomonadota</taxon>
        <taxon>Gammaproteobacteria</taxon>
        <taxon>Methylococcales</taxon>
        <taxon>Methylococcaceae</taxon>
        <taxon>Methylomonas</taxon>
    </lineage>
</organism>
<feature type="transmembrane region" description="Helical" evidence="8">
    <location>
        <begin position="98"/>
        <end position="116"/>
    </location>
</feature>
<feature type="transmembrane region" description="Helical" evidence="8">
    <location>
        <begin position="128"/>
        <end position="149"/>
    </location>
</feature>
<evidence type="ECO:0000313" key="10">
    <source>
        <dbReference type="Proteomes" id="UP000295649"/>
    </source>
</evidence>
<evidence type="ECO:0000256" key="1">
    <source>
        <dbReference type="ARBA" id="ARBA00004651"/>
    </source>
</evidence>
<comment type="subcellular location">
    <subcellularLocation>
        <location evidence="1">Cell membrane</location>
        <topology evidence="1">Multi-pass membrane protein</topology>
    </subcellularLocation>
</comment>
<evidence type="ECO:0000313" key="9">
    <source>
        <dbReference type="EMBL" id="TCV87652.1"/>
    </source>
</evidence>
<evidence type="ECO:0008006" key="11">
    <source>
        <dbReference type="Google" id="ProtNLM"/>
    </source>
</evidence>
<comment type="caution">
    <text evidence="9">The sequence shown here is derived from an EMBL/GenBank/DDBJ whole genome shotgun (WGS) entry which is preliminary data.</text>
</comment>
<keyword evidence="4" id="KW-1003">Cell membrane</keyword>
<evidence type="ECO:0000256" key="4">
    <source>
        <dbReference type="ARBA" id="ARBA00022475"/>
    </source>
</evidence>
<evidence type="ECO:0000256" key="8">
    <source>
        <dbReference type="SAM" id="Phobius"/>
    </source>
</evidence>
<evidence type="ECO:0000256" key="5">
    <source>
        <dbReference type="ARBA" id="ARBA00022692"/>
    </source>
</evidence>
<keyword evidence="10" id="KW-1185">Reference proteome</keyword>
<evidence type="ECO:0000256" key="3">
    <source>
        <dbReference type="ARBA" id="ARBA00022448"/>
    </source>
</evidence>
<comment type="similarity">
    <text evidence="2">Belongs to the auxin efflux carrier (TC 2.A.69) family.</text>
</comment>
<feature type="transmembrane region" description="Helical" evidence="8">
    <location>
        <begin position="194"/>
        <end position="214"/>
    </location>
</feature>
<dbReference type="Pfam" id="PF03547">
    <property type="entry name" value="Mem_trans"/>
    <property type="match status" value="1"/>
</dbReference>
<dbReference type="Gene3D" id="1.20.1530.20">
    <property type="match status" value="1"/>
</dbReference>
<dbReference type="InterPro" id="IPR038770">
    <property type="entry name" value="Na+/solute_symporter_sf"/>
</dbReference>
<dbReference type="PANTHER" id="PTHR36838:SF1">
    <property type="entry name" value="SLR1864 PROTEIN"/>
    <property type="match status" value="1"/>
</dbReference>
<feature type="transmembrane region" description="Helical" evidence="8">
    <location>
        <begin position="67"/>
        <end position="86"/>
    </location>
</feature>
<evidence type="ECO:0000256" key="2">
    <source>
        <dbReference type="ARBA" id="ARBA00010145"/>
    </source>
</evidence>
<keyword evidence="5 8" id="KW-0812">Transmembrane</keyword>
<name>A0ABY2CRJ4_METMH</name>
<keyword evidence="7 8" id="KW-0472">Membrane</keyword>
<sequence length="307" mass="33970">MRGMNTTLMQMTVLMLCGAGWRVLMPNRLSADQTRLVLTSVVYYFFMPVMVLDVLWRADIGWQSLQYSALGSISILLSIVASWMTAKLCRFKNQQTGAVILAAAFPNVTYLGLPVLEQIFGDWTRSLVIQIDLFAEAPLVYTLGIMLARHYGATGEPKPKSVLAFFNAPPFWAAFVAVVLNLNQVPIPFWLAGLLQKCSGAVAPLMIFSLGLALSWRDIRVRNLPFIAPTVLIKLWLMPLIALWLANLLNLTGHPKAAAVMDIAMPSMVMGIVLCDRYKLDSGLYAMAVTVTTALSLASLPLWYRVL</sequence>
<evidence type="ECO:0000256" key="7">
    <source>
        <dbReference type="ARBA" id="ARBA00023136"/>
    </source>
</evidence>
<accession>A0ABY2CRJ4</accession>
<dbReference type="InterPro" id="IPR004776">
    <property type="entry name" value="Mem_transp_PIN-like"/>
</dbReference>
<feature type="transmembrane region" description="Helical" evidence="8">
    <location>
        <begin position="282"/>
        <end position="304"/>
    </location>
</feature>
<dbReference type="EMBL" id="SMCN01000002">
    <property type="protein sequence ID" value="TCV87652.1"/>
    <property type="molecule type" value="Genomic_DNA"/>
</dbReference>
<proteinExistence type="inferred from homology"/>
<feature type="transmembrane region" description="Helical" evidence="8">
    <location>
        <begin position="161"/>
        <end position="182"/>
    </location>
</feature>
<keyword evidence="6 8" id="KW-1133">Transmembrane helix</keyword>
<protein>
    <recommendedName>
        <fullName evidence="11">Transporter</fullName>
    </recommendedName>
</protein>
<feature type="transmembrane region" description="Helical" evidence="8">
    <location>
        <begin position="36"/>
        <end position="55"/>
    </location>
</feature>
<gene>
    <name evidence="9" type="ORF">EDE11_102155</name>
</gene>
<reference evidence="9 10" key="1">
    <citation type="submission" date="2019-03" db="EMBL/GenBank/DDBJ databases">
        <title>Systems level insights into methane cycling in arid and semi-arid ecosystems.</title>
        <authorList>
            <person name="Kalyuzhnaya M."/>
        </authorList>
    </citation>
    <scope>NUCLEOTIDE SEQUENCE [LARGE SCALE GENOMIC DNA]</scope>
    <source>
        <strain evidence="9 10">S-1</strain>
    </source>
</reference>
<keyword evidence="3" id="KW-0813">Transport</keyword>